<reference evidence="4" key="1">
    <citation type="submission" date="2021-02" db="EMBL/GenBank/DDBJ databases">
        <authorList>
            <person name="Nowell W R."/>
        </authorList>
    </citation>
    <scope>NUCLEOTIDE SEQUENCE</scope>
</reference>
<dbReference type="AlphaFoldDB" id="A0A815H6G5"/>
<feature type="compositionally biased region" description="Polar residues" evidence="2">
    <location>
        <begin position="107"/>
        <end position="116"/>
    </location>
</feature>
<comment type="caution">
    <text evidence="4">The sequence shown here is derived from an EMBL/GenBank/DDBJ whole genome shotgun (WGS) entry which is preliminary data.</text>
</comment>
<name>A0A815H6G5_ADIRI</name>
<protein>
    <submittedName>
        <fullName evidence="4">Uncharacterized protein</fullName>
    </submittedName>
</protein>
<sequence>MIDWLTIVIALVIIATLVGFFGFLAWKINMSDPLANDNNNQHSDVTSEKKKKEKTLVDQGKKKRKDQKKSKREAKDEEQVRTKANGTTVQASEETDDEREESEQELVNLQQSQTAESSSKARKRNKNKTPSTQVEANIKSAAARVPPVTHPKSTTTKNEVETNKQQTKGQKQPQSTTTNNKPTTAATTTTTKKSTEVIEDHEPFTVVGGNRHKSTATPLQQQQNKPHVNPATPTVVPVQQSSPASVQRQQPTQKPTIVQVNTPTVSTSLPPKQQQQQQLTKATPPTAKAADLIKALPSSQLAVTELMCALDAYPLSTDELDIIMQKIANKQLLVKQDWSKLQLGQKIDPKSHIGQVMDESAKAYADDMKTNSMKRVKELTDELNAEKRRNHDLLKEKTDKERENQILHAQLDTVSHKSTSSQGTTQPQQQKLQTLEMQLKRLTEENAQLQQQLTTTNTGDSNNLKFQLLSEQVKKLSMDNANWEKKAHSNELLAKEAQKEKEDLLRYNEQLTRLLQESEKELKSVEEKHHRQSNDQEVDELKCRIAQLESENEQLRREDIVHVEPSSPTHVQTFTVSTEEREQFEKEIQQLKQTIESKQEQEREFENTKQTLTKEIEELKKKTNLQEQTNESYNQESNALRNEVEQLKSTVAKSEESLHQEREKFRKMLTDLLTEDLGIELPQDNQNSDHWFSTYRQLVETNKHNMQEECAGLKRENDQLRRNMNDIENQLKEIEKTVQSKEESLLSELKDKESVVETVRNENEHLTGEIKRLHNEIQQLQSMHDASTNEVCALKHQLDEKLLLATNSPAVIADESFELVKQPSPSLSPIVIDIRAEQLNELIRSSKEALENQDSITQQLDKHLNDIHPSGQGETSTSVEPSDSNQ</sequence>
<keyword evidence="3" id="KW-0812">Transmembrane</keyword>
<feature type="compositionally biased region" description="Low complexity" evidence="2">
    <location>
        <begin position="233"/>
        <end position="251"/>
    </location>
</feature>
<feature type="compositionally biased region" description="Polar residues" evidence="2">
    <location>
        <begin position="215"/>
        <end position="226"/>
    </location>
</feature>
<feature type="region of interest" description="Disordered" evidence="2">
    <location>
        <begin position="34"/>
        <end position="254"/>
    </location>
</feature>
<feature type="compositionally biased region" description="Basic residues" evidence="2">
    <location>
        <begin position="61"/>
        <end position="72"/>
    </location>
</feature>
<feature type="transmembrane region" description="Helical" evidence="3">
    <location>
        <begin position="7"/>
        <end position="26"/>
    </location>
</feature>
<feature type="compositionally biased region" description="Basic and acidic residues" evidence="2">
    <location>
        <begin position="45"/>
        <end position="60"/>
    </location>
</feature>
<feature type="compositionally biased region" description="Polar residues" evidence="2">
    <location>
        <begin position="82"/>
        <end position="91"/>
    </location>
</feature>
<feature type="coiled-coil region" evidence="1">
    <location>
        <begin position="369"/>
        <end position="664"/>
    </location>
</feature>
<feature type="region of interest" description="Disordered" evidence="2">
    <location>
        <begin position="849"/>
        <end position="886"/>
    </location>
</feature>
<evidence type="ECO:0000256" key="2">
    <source>
        <dbReference type="SAM" id="MobiDB-lite"/>
    </source>
</evidence>
<gene>
    <name evidence="4" type="ORF">XAT740_LOCUS31328</name>
</gene>
<feature type="compositionally biased region" description="Basic and acidic residues" evidence="2">
    <location>
        <begin position="193"/>
        <end position="203"/>
    </location>
</feature>
<evidence type="ECO:0000313" key="5">
    <source>
        <dbReference type="Proteomes" id="UP000663828"/>
    </source>
</evidence>
<accession>A0A815H6G5</accession>
<evidence type="ECO:0000256" key="3">
    <source>
        <dbReference type="SAM" id="Phobius"/>
    </source>
</evidence>
<keyword evidence="3" id="KW-1133">Transmembrane helix</keyword>
<feature type="coiled-coil region" evidence="1">
    <location>
        <begin position="696"/>
        <end position="790"/>
    </location>
</feature>
<feature type="compositionally biased region" description="Polar residues" evidence="2">
    <location>
        <begin position="151"/>
        <end position="171"/>
    </location>
</feature>
<feature type="compositionally biased region" description="Low complexity" evidence="2">
    <location>
        <begin position="172"/>
        <end position="192"/>
    </location>
</feature>
<evidence type="ECO:0000256" key="1">
    <source>
        <dbReference type="SAM" id="Coils"/>
    </source>
</evidence>
<keyword evidence="5" id="KW-1185">Reference proteome</keyword>
<feature type="compositionally biased region" description="Acidic residues" evidence="2">
    <location>
        <begin position="93"/>
        <end position="104"/>
    </location>
</feature>
<proteinExistence type="predicted"/>
<organism evidence="4 5">
    <name type="scientific">Adineta ricciae</name>
    <name type="common">Rotifer</name>
    <dbReference type="NCBI Taxonomy" id="249248"/>
    <lineage>
        <taxon>Eukaryota</taxon>
        <taxon>Metazoa</taxon>
        <taxon>Spiralia</taxon>
        <taxon>Gnathifera</taxon>
        <taxon>Rotifera</taxon>
        <taxon>Eurotatoria</taxon>
        <taxon>Bdelloidea</taxon>
        <taxon>Adinetida</taxon>
        <taxon>Adinetidae</taxon>
        <taxon>Adineta</taxon>
    </lineage>
</organism>
<keyword evidence="3" id="KW-0472">Membrane</keyword>
<dbReference type="Proteomes" id="UP000663828">
    <property type="component" value="Unassembled WGS sequence"/>
</dbReference>
<evidence type="ECO:0000313" key="4">
    <source>
        <dbReference type="EMBL" id="CAF1348044.1"/>
    </source>
</evidence>
<feature type="compositionally biased region" description="Polar residues" evidence="2">
    <location>
        <begin position="872"/>
        <end position="886"/>
    </location>
</feature>
<dbReference type="EMBL" id="CAJNOR010002847">
    <property type="protein sequence ID" value="CAF1348044.1"/>
    <property type="molecule type" value="Genomic_DNA"/>
</dbReference>
<keyword evidence="1" id="KW-0175">Coiled coil</keyword>